<dbReference type="Gene3D" id="3.40.50.1820">
    <property type="entry name" value="alpha/beta hydrolase"/>
    <property type="match status" value="1"/>
</dbReference>
<evidence type="ECO:0000313" key="3">
    <source>
        <dbReference type="Proteomes" id="UP001589590"/>
    </source>
</evidence>
<dbReference type="EMBL" id="JBHMFA010000001">
    <property type="protein sequence ID" value="MFB9103491.1"/>
    <property type="molecule type" value="Genomic_DNA"/>
</dbReference>
<keyword evidence="2" id="KW-0378">Hydrolase</keyword>
<evidence type="ECO:0000259" key="1">
    <source>
        <dbReference type="Pfam" id="PF00561"/>
    </source>
</evidence>
<dbReference type="Proteomes" id="UP001589590">
    <property type="component" value="Unassembled WGS sequence"/>
</dbReference>
<sequence>MLLKENYIIEGKHKKHILIDVNTVSRKTNLPIIIFCHGYKGFKDWGAWNLMANAFAEAGFCFIKFNFSHNGGTLKQPIDFPDLEAFGNNNYTKELDDLDAVINWLSKNETLKKTGNTNNITLIGHSRAGGIVSIKAEEDQRITSVISLAGVCDFGKRTATIGDLSEWKNTGVKYVLNGRTKQQMPHFYQFYENFIKNEDRLTIKRAVSNLSIPHLIIHGDNDTSVFIDEAKNLHKWNPESEFQIIEGADHVFNAKHPWKENTLPKALKSVVDRSISFIKKTL</sequence>
<gene>
    <name evidence="2" type="ORF">ACFFU1_01165</name>
</gene>
<feature type="domain" description="AB hydrolase-1" evidence="1">
    <location>
        <begin position="31"/>
        <end position="150"/>
    </location>
</feature>
<protein>
    <submittedName>
        <fullName evidence="2">Alpha/beta hydrolase family protein</fullName>
        <ecNumber evidence="2">3.4.-.-</ecNumber>
    </submittedName>
</protein>
<dbReference type="GO" id="GO:0016787">
    <property type="term" value="F:hydrolase activity"/>
    <property type="evidence" value="ECO:0007669"/>
    <property type="project" value="UniProtKB-KW"/>
</dbReference>
<accession>A0ABV5GV31</accession>
<dbReference type="EC" id="3.4.-.-" evidence="2"/>
<comment type="caution">
    <text evidence="2">The sequence shown here is derived from an EMBL/GenBank/DDBJ whole genome shotgun (WGS) entry which is preliminary data.</text>
</comment>
<dbReference type="InterPro" id="IPR029058">
    <property type="entry name" value="AB_hydrolase_fold"/>
</dbReference>
<evidence type="ECO:0000313" key="2">
    <source>
        <dbReference type="EMBL" id="MFB9103491.1"/>
    </source>
</evidence>
<organism evidence="2 3">
    <name type="scientific">Algibacter miyuki</name>
    <dbReference type="NCBI Taxonomy" id="1306933"/>
    <lineage>
        <taxon>Bacteria</taxon>
        <taxon>Pseudomonadati</taxon>
        <taxon>Bacteroidota</taxon>
        <taxon>Flavobacteriia</taxon>
        <taxon>Flavobacteriales</taxon>
        <taxon>Flavobacteriaceae</taxon>
        <taxon>Algibacter</taxon>
    </lineage>
</organism>
<dbReference type="Pfam" id="PF00561">
    <property type="entry name" value="Abhydrolase_1"/>
    <property type="match status" value="1"/>
</dbReference>
<dbReference type="PANTHER" id="PTHR42886:SF53">
    <property type="entry name" value="ALPHA_BETA-HYDROLASES SUPERFAMILY PROTEIN"/>
    <property type="match status" value="1"/>
</dbReference>
<keyword evidence="3" id="KW-1185">Reference proteome</keyword>
<dbReference type="RefSeq" id="WP_290269080.1">
    <property type="nucleotide sequence ID" value="NZ_JAUFQP010000007.1"/>
</dbReference>
<dbReference type="PANTHER" id="PTHR42886">
    <property type="entry name" value="RE40534P-RELATED"/>
    <property type="match status" value="1"/>
</dbReference>
<dbReference type="SUPFAM" id="SSF53474">
    <property type="entry name" value="alpha/beta-Hydrolases"/>
    <property type="match status" value="1"/>
</dbReference>
<reference evidence="2 3" key="1">
    <citation type="submission" date="2024-09" db="EMBL/GenBank/DDBJ databases">
        <authorList>
            <person name="Sun Q."/>
            <person name="Mori K."/>
        </authorList>
    </citation>
    <scope>NUCLEOTIDE SEQUENCE [LARGE SCALE GENOMIC DNA]</scope>
    <source>
        <strain evidence="2 3">CECT 8300</strain>
    </source>
</reference>
<name>A0ABV5GV31_9FLAO</name>
<proteinExistence type="predicted"/>
<dbReference type="InterPro" id="IPR000073">
    <property type="entry name" value="AB_hydrolase_1"/>
</dbReference>